<comment type="function">
    <text evidence="2">Component of the cytosolic iron-sulfur (Fe/S) protein assembly machinery. Required for maturation of extramitochondrial Fe/S proteins.</text>
</comment>
<evidence type="ECO:0000256" key="2">
    <source>
        <dbReference type="ARBA" id="ARBA00025700"/>
    </source>
</evidence>
<keyword evidence="4" id="KW-0732">Signal</keyword>
<feature type="domain" description="Chitin-binding type-2" evidence="5">
    <location>
        <begin position="30"/>
        <end position="95"/>
    </location>
</feature>
<evidence type="ECO:0000259" key="5">
    <source>
        <dbReference type="PROSITE" id="PS50940"/>
    </source>
</evidence>
<dbReference type="Gene3D" id="2.170.140.10">
    <property type="entry name" value="Chitin binding domain"/>
    <property type="match status" value="3"/>
</dbReference>
<comment type="similarity">
    <text evidence="1">Belongs to the NARF family.</text>
</comment>
<comment type="caution">
    <text evidence="6">The sequence shown here is derived from an EMBL/GenBank/DDBJ whole genome shotgun (WGS) entry which is preliminary data.</text>
</comment>
<dbReference type="InterPro" id="IPR002557">
    <property type="entry name" value="Chitin-bd_dom"/>
</dbReference>
<proteinExistence type="inferred from homology"/>
<evidence type="ECO:0000313" key="6">
    <source>
        <dbReference type="EMBL" id="KAG9510696.1"/>
    </source>
</evidence>
<dbReference type="Pfam" id="PF01607">
    <property type="entry name" value="CBM_14"/>
    <property type="match status" value="2"/>
</dbReference>
<dbReference type="SMART" id="SM00494">
    <property type="entry name" value="ChtBD2"/>
    <property type="match status" value="3"/>
</dbReference>
<reference evidence="6 7" key="1">
    <citation type="submission" date="2020-10" db="EMBL/GenBank/DDBJ databases">
        <authorList>
            <person name="Klimov P.B."/>
            <person name="Dyachkov S.M."/>
            <person name="Chetverikov P.E."/>
        </authorList>
    </citation>
    <scope>NUCLEOTIDE SEQUENCE [LARGE SCALE GENOMIC DNA]</scope>
    <source>
        <strain evidence="6">BMOC 18-1129-001#AD2665</strain>
        <tissue evidence="6">Entire mites</tissue>
    </source>
</reference>
<feature type="non-terminal residue" evidence="6">
    <location>
        <position position="857"/>
    </location>
</feature>
<dbReference type="InterPro" id="IPR004108">
    <property type="entry name" value="Fe_hydrogenase_lsu_C"/>
</dbReference>
<dbReference type="Pfam" id="PF02906">
    <property type="entry name" value="Fe_hyd_lg_C"/>
    <property type="match status" value="1"/>
</dbReference>
<dbReference type="PANTHER" id="PTHR11615">
    <property type="entry name" value="NITRATE, FORMATE, IRON DEHYDROGENASE"/>
    <property type="match status" value="1"/>
</dbReference>
<dbReference type="PROSITE" id="PS50940">
    <property type="entry name" value="CHIT_BIND_II"/>
    <property type="match status" value="3"/>
</dbReference>
<dbReference type="InterPro" id="IPR050340">
    <property type="entry name" value="Cytosolic_Fe-S_CAF"/>
</dbReference>
<dbReference type="InterPro" id="IPR009016">
    <property type="entry name" value="Fe_hydrogenase"/>
</dbReference>
<dbReference type="SUPFAM" id="SSF57625">
    <property type="entry name" value="Invertebrate chitin-binding proteins"/>
    <property type="match status" value="3"/>
</dbReference>
<feature type="chain" id="PRO_5045756646" evidence="4">
    <location>
        <begin position="22"/>
        <end position="857"/>
    </location>
</feature>
<feature type="domain" description="Chitin-binding type-2" evidence="5">
    <location>
        <begin position="107"/>
        <end position="163"/>
    </location>
</feature>
<feature type="signal peptide" evidence="4">
    <location>
        <begin position="1"/>
        <end position="21"/>
    </location>
</feature>
<dbReference type="Gene3D" id="3.40.50.1780">
    <property type="match status" value="1"/>
</dbReference>
<evidence type="ECO:0000313" key="7">
    <source>
        <dbReference type="Proteomes" id="UP000825002"/>
    </source>
</evidence>
<sequence>MLRTLLLLATLTLLQVYIISAQRPASQATSNFCRTNKGKVGAVIAHEEYCDYYYECDSATDEPLLRACPNGLAFAGYRRGIASNCDYPHRVSCPDGTRVIGQQPLPSENCAWQYGVFPHSTSCTRYWHCWNGTATIQQCPFSLLYNNDIHACDWPDNVPDCQKHPICKDTPNGLVLIEKSCVRYWLCVGGYPRLQRCPAGLAVNPTSLKCELASTVPGCEPPVTTTPAEPEDTTGPTESNAPPIGTVARSPARPSQAIPRALHSLNFVLSCPRFLSGCLEVDNAFKSTNISTSAKNKLLIKYMSWSVFWDAMKYMIAVICGSDIRKQRSENSNLEDTTMSSVLLKDLNDFISPSQACIKPAKPSSDVGLVSKKVDINLGDCLACSGCITSAESVLVQQQNQDELYNAINDNKRGIPGGKKQIVITLSLQSIASLAAKYSMTMQETAEKLSSFFFSLGCHRVHHINTARHIALVESIKEFVQRYNDKNLPVLASSCPGWVCYVEKTHGELIIPKLSRVKSPQQIMGTIVKDLVRPAGMGRHEIYHATVMPCFDKKLEASRTHFYDNETGTKDVDCVLTPLEIETMLNAEGIDLRSMDRRKLDKLDIDCKIDCHNTNELVSHVGSSSGGYAENTLIASLGLLTGLNTVCDGAKITYTTQKNCDFIELNVDLSGVTYNRTDIDVASVSSKILRFAIVNGFRNIQTLVQRLKRNALKYDYIEVMACPSGCINGGAQSKIPDSLSVAGDGTKRQNKALILYKQVPAIAIDIHESKKLYDSLSLINDQTVAHRLYTKFEAVPKTENLSVRGDHANRDVADDSNRTPGSFVGKKILLFSGGFGSVVCNCMGCKSSSLDWRFRAV</sequence>
<feature type="region of interest" description="Disordered" evidence="3">
    <location>
        <begin position="221"/>
        <end position="250"/>
    </location>
</feature>
<evidence type="ECO:0000256" key="3">
    <source>
        <dbReference type="SAM" id="MobiDB-lite"/>
    </source>
</evidence>
<organism evidence="6 7">
    <name type="scientific">Fragariocoptes setiger</name>
    <dbReference type="NCBI Taxonomy" id="1670756"/>
    <lineage>
        <taxon>Eukaryota</taxon>
        <taxon>Metazoa</taxon>
        <taxon>Ecdysozoa</taxon>
        <taxon>Arthropoda</taxon>
        <taxon>Chelicerata</taxon>
        <taxon>Arachnida</taxon>
        <taxon>Acari</taxon>
        <taxon>Acariformes</taxon>
        <taxon>Trombidiformes</taxon>
        <taxon>Prostigmata</taxon>
        <taxon>Eupodina</taxon>
        <taxon>Eriophyoidea</taxon>
        <taxon>Phytoptidae</taxon>
        <taxon>Fragariocoptes</taxon>
    </lineage>
</organism>
<dbReference type="InterPro" id="IPR036508">
    <property type="entry name" value="Chitin-bd_dom_sf"/>
</dbReference>
<keyword evidence="7" id="KW-1185">Reference proteome</keyword>
<evidence type="ECO:0000256" key="4">
    <source>
        <dbReference type="SAM" id="SignalP"/>
    </source>
</evidence>
<accession>A0ABQ7SBC8</accession>
<name>A0ABQ7SBC8_9ACAR</name>
<dbReference type="EMBL" id="JAIFTH010000092">
    <property type="protein sequence ID" value="KAG9510696.1"/>
    <property type="molecule type" value="Genomic_DNA"/>
</dbReference>
<feature type="domain" description="Chitin-binding type-2" evidence="5">
    <location>
        <begin position="164"/>
        <end position="221"/>
    </location>
</feature>
<dbReference type="Gene3D" id="3.40.950.10">
    <property type="entry name" value="Fe-only Hydrogenase (Larger Subunit), Chain L, domain 3"/>
    <property type="match status" value="1"/>
</dbReference>
<gene>
    <name evidence="6" type="primary">Ciao3</name>
    <name evidence="6" type="ORF">GZH46_00750</name>
</gene>
<dbReference type="SUPFAM" id="SSF53920">
    <property type="entry name" value="Fe-only hydrogenase"/>
    <property type="match status" value="1"/>
</dbReference>
<protein>
    <submittedName>
        <fullName evidence="6">Cytosolic iron-sulfur assembly component 3</fullName>
    </submittedName>
</protein>
<evidence type="ECO:0000256" key="1">
    <source>
        <dbReference type="ARBA" id="ARBA00006596"/>
    </source>
</evidence>
<feature type="compositionally biased region" description="Low complexity" evidence="3">
    <location>
        <begin position="221"/>
        <end position="238"/>
    </location>
</feature>
<dbReference type="Proteomes" id="UP000825002">
    <property type="component" value="Unassembled WGS sequence"/>
</dbReference>